<evidence type="ECO:0000256" key="1">
    <source>
        <dbReference type="SAM" id="Phobius"/>
    </source>
</evidence>
<name>A0A286GLV6_9PROT</name>
<organism evidence="2 3">
    <name type="scientific">Caenispirillum bisanense</name>
    <dbReference type="NCBI Taxonomy" id="414052"/>
    <lineage>
        <taxon>Bacteria</taxon>
        <taxon>Pseudomonadati</taxon>
        <taxon>Pseudomonadota</taxon>
        <taxon>Alphaproteobacteria</taxon>
        <taxon>Rhodospirillales</taxon>
        <taxon>Novispirillaceae</taxon>
        <taxon>Caenispirillum</taxon>
    </lineage>
</organism>
<keyword evidence="3" id="KW-1185">Reference proteome</keyword>
<keyword evidence="1" id="KW-1133">Transmembrane helix</keyword>
<sequence length="104" mass="10056">MPELLTDPLVLAIAGVALGTYALRLGGLLLAGRLPKDGPVAAGLERLPGIVLLALVVPAVTQLGVLGAAAAAATGAAALLTRSPLLAMVIGAGVVAGARAFGWA</sequence>
<keyword evidence="1" id="KW-0812">Transmembrane</keyword>
<feature type="transmembrane region" description="Helical" evidence="1">
    <location>
        <begin position="50"/>
        <end position="73"/>
    </location>
</feature>
<dbReference type="InterPro" id="IPR008407">
    <property type="entry name" value="Brnchd-chn_aa_trnsp_AzlD"/>
</dbReference>
<dbReference type="Pfam" id="PF05437">
    <property type="entry name" value="AzlD"/>
    <property type="match status" value="1"/>
</dbReference>
<reference evidence="2 3" key="1">
    <citation type="submission" date="2017-09" db="EMBL/GenBank/DDBJ databases">
        <authorList>
            <person name="Ehlers B."/>
            <person name="Leendertz F.H."/>
        </authorList>
    </citation>
    <scope>NUCLEOTIDE SEQUENCE [LARGE SCALE GENOMIC DNA]</scope>
    <source>
        <strain evidence="2 3">USBA 140</strain>
    </source>
</reference>
<evidence type="ECO:0000313" key="3">
    <source>
        <dbReference type="Proteomes" id="UP000219621"/>
    </source>
</evidence>
<evidence type="ECO:0000313" key="2">
    <source>
        <dbReference type="EMBL" id="SOD96176.1"/>
    </source>
</evidence>
<proteinExistence type="predicted"/>
<dbReference type="RefSeq" id="WP_097279569.1">
    <property type="nucleotide sequence ID" value="NZ_OCNJ01000005.1"/>
</dbReference>
<keyword evidence="1" id="KW-0472">Membrane</keyword>
<protein>
    <submittedName>
        <fullName evidence="2">Branched-chain amino acid transport protein (AzlD)</fullName>
    </submittedName>
</protein>
<dbReference type="EMBL" id="OCNJ01000005">
    <property type="protein sequence ID" value="SOD96176.1"/>
    <property type="molecule type" value="Genomic_DNA"/>
</dbReference>
<gene>
    <name evidence="2" type="ORF">SAMN05421508_105193</name>
</gene>
<dbReference type="AlphaFoldDB" id="A0A286GLV6"/>
<dbReference type="Proteomes" id="UP000219621">
    <property type="component" value="Unassembled WGS sequence"/>
</dbReference>
<feature type="transmembrane region" description="Helical" evidence="1">
    <location>
        <begin position="9"/>
        <end position="30"/>
    </location>
</feature>
<accession>A0A286GLV6</accession>
<feature type="transmembrane region" description="Helical" evidence="1">
    <location>
        <begin position="85"/>
        <end position="103"/>
    </location>
</feature>